<sequence length="457" mass="52220">MKLPPPFKLRMAEFLGPELDKFIDALSSESPVSIRINKQKYPFDIAYKSIPWTQTGYYLPSRPLFTADPLLHAGAYYVQEASSMFLEQAVMQALPDREGLNVLDLCAAPGGKSTHLISMFSNNCLVVSNEVIKSRVPILAENVQKWGNGNVVVTNNDPKEFKGVKSFFDCIVVDAPCSGEGMFRKNVNAVDEWSEDNVQHCALRQRRILADIWPSLKDGGVLIYSTCTFSREENEANLAWLCEQYEAENVKLDVSDNWNVKESAYAGFTGYRFYPHNAEGEGFFLAVVRKAAKDDIEFKFPKKRGKSDLLSIEDKHTQAFKGVLVNAEEWKFYSKAEEILAFPIAKAREFEFIYENLYVFSSGITIGTFNKKEFRPDHPLALSVELNKTFFSIIKVDKNEALKFLRKDDCVFKDGKEGWNLIEFEGLGLGWVKKIGHRFNNYYPKEWRIRLSMDKLQ</sequence>
<evidence type="ECO:0000256" key="3">
    <source>
        <dbReference type="ARBA" id="ARBA00022679"/>
    </source>
</evidence>
<dbReference type="PANTHER" id="PTHR22807:SF30">
    <property type="entry name" value="28S RRNA (CYTOSINE(4447)-C(5))-METHYLTRANSFERASE-RELATED"/>
    <property type="match status" value="1"/>
</dbReference>
<dbReference type="InterPro" id="IPR001678">
    <property type="entry name" value="MeTrfase_RsmB-F_NOP2_dom"/>
</dbReference>
<keyword evidence="2 6" id="KW-0489">Methyltransferase</keyword>
<dbReference type="RefSeq" id="WP_103787766.1">
    <property type="nucleotide sequence ID" value="NZ_PQVF01000002.1"/>
</dbReference>
<evidence type="ECO:0000256" key="1">
    <source>
        <dbReference type="ARBA" id="ARBA00022490"/>
    </source>
</evidence>
<dbReference type="GO" id="GO:0003723">
    <property type="term" value="F:RNA binding"/>
    <property type="evidence" value="ECO:0007669"/>
    <property type="project" value="UniProtKB-UniRule"/>
</dbReference>
<keyword evidence="9" id="KW-1185">Reference proteome</keyword>
<accession>A0A2S5A891</accession>
<evidence type="ECO:0000313" key="9">
    <source>
        <dbReference type="Proteomes" id="UP000236893"/>
    </source>
</evidence>
<proteinExistence type="inferred from homology"/>
<dbReference type="InterPro" id="IPR049560">
    <property type="entry name" value="MeTrfase_RsmB-F_NOP2_cat"/>
</dbReference>
<gene>
    <name evidence="8" type="ORF">C3K47_03700</name>
</gene>
<dbReference type="PROSITE" id="PS51686">
    <property type="entry name" value="SAM_MT_RSMB_NOP"/>
    <property type="match status" value="1"/>
</dbReference>
<organism evidence="8 9">
    <name type="scientific">Solitalea longa</name>
    <dbReference type="NCBI Taxonomy" id="2079460"/>
    <lineage>
        <taxon>Bacteria</taxon>
        <taxon>Pseudomonadati</taxon>
        <taxon>Bacteroidota</taxon>
        <taxon>Sphingobacteriia</taxon>
        <taxon>Sphingobacteriales</taxon>
        <taxon>Sphingobacteriaceae</taxon>
        <taxon>Solitalea</taxon>
    </lineage>
</organism>
<keyword evidence="1" id="KW-0963">Cytoplasm</keyword>
<name>A0A2S5A891_9SPHI</name>
<dbReference type="Pfam" id="PF17125">
    <property type="entry name" value="Methyltr_RsmF_N"/>
    <property type="match status" value="1"/>
</dbReference>
<evidence type="ECO:0000256" key="5">
    <source>
        <dbReference type="ARBA" id="ARBA00022884"/>
    </source>
</evidence>
<feature type="binding site" evidence="6">
    <location>
        <begin position="106"/>
        <end position="112"/>
    </location>
    <ligand>
        <name>S-adenosyl-L-methionine</name>
        <dbReference type="ChEBI" id="CHEBI:59789"/>
    </ligand>
</feature>
<dbReference type="PANTHER" id="PTHR22807">
    <property type="entry name" value="NOP2 YEAST -RELATED NOL1/NOP2/FMU SUN DOMAIN-CONTAINING"/>
    <property type="match status" value="1"/>
</dbReference>
<comment type="similarity">
    <text evidence="6">Belongs to the class I-like SAM-binding methyltransferase superfamily. RsmB/NOP family.</text>
</comment>
<keyword evidence="5 6" id="KW-0694">RNA-binding</keyword>
<dbReference type="InterPro" id="IPR023267">
    <property type="entry name" value="RCMT"/>
</dbReference>
<dbReference type="InterPro" id="IPR029063">
    <property type="entry name" value="SAM-dependent_MTases_sf"/>
</dbReference>
<keyword evidence="3 6" id="KW-0808">Transferase</keyword>
<evidence type="ECO:0000256" key="4">
    <source>
        <dbReference type="ARBA" id="ARBA00022691"/>
    </source>
</evidence>
<evidence type="ECO:0000256" key="2">
    <source>
        <dbReference type="ARBA" id="ARBA00022603"/>
    </source>
</evidence>
<dbReference type="Gene3D" id="3.30.70.1170">
    <property type="entry name" value="Sun protein, domain 3"/>
    <property type="match status" value="1"/>
</dbReference>
<keyword evidence="4 6" id="KW-0949">S-adenosyl-L-methionine</keyword>
<dbReference type="Pfam" id="PF01189">
    <property type="entry name" value="Methyltr_RsmB-F"/>
    <property type="match status" value="1"/>
</dbReference>
<dbReference type="GO" id="GO:0008173">
    <property type="term" value="F:RNA methyltransferase activity"/>
    <property type="evidence" value="ECO:0007669"/>
    <property type="project" value="InterPro"/>
</dbReference>
<dbReference type="AlphaFoldDB" id="A0A2S5A891"/>
<dbReference type="InterPro" id="IPR031341">
    <property type="entry name" value="Methyltr_RsmF_N"/>
</dbReference>
<dbReference type="OrthoDB" id="9810297at2"/>
<protein>
    <submittedName>
        <fullName evidence="8">rRNA methyltransferase</fullName>
    </submittedName>
</protein>
<evidence type="ECO:0000259" key="7">
    <source>
        <dbReference type="PROSITE" id="PS51686"/>
    </source>
</evidence>
<comment type="caution">
    <text evidence="8">The sequence shown here is derived from an EMBL/GenBank/DDBJ whole genome shotgun (WGS) entry which is preliminary data.</text>
</comment>
<evidence type="ECO:0000256" key="6">
    <source>
        <dbReference type="PROSITE-ProRule" id="PRU01023"/>
    </source>
</evidence>
<dbReference type="CDD" id="cd02440">
    <property type="entry name" value="AdoMet_MTases"/>
    <property type="match status" value="1"/>
</dbReference>
<dbReference type="GO" id="GO:0001510">
    <property type="term" value="P:RNA methylation"/>
    <property type="evidence" value="ECO:0007669"/>
    <property type="project" value="InterPro"/>
</dbReference>
<dbReference type="Gene3D" id="2.30.130.60">
    <property type="match status" value="1"/>
</dbReference>
<dbReference type="InterPro" id="IPR027391">
    <property type="entry name" value="Nol1_Nop2_Fmu_2"/>
</dbReference>
<feature type="binding site" evidence="6">
    <location>
        <position position="130"/>
    </location>
    <ligand>
        <name>S-adenosyl-L-methionine</name>
        <dbReference type="ChEBI" id="CHEBI:59789"/>
    </ligand>
</feature>
<dbReference type="SUPFAM" id="SSF53335">
    <property type="entry name" value="S-adenosyl-L-methionine-dependent methyltransferases"/>
    <property type="match status" value="1"/>
</dbReference>
<feature type="binding site" evidence="6">
    <location>
        <position position="157"/>
    </location>
    <ligand>
        <name>S-adenosyl-L-methionine</name>
        <dbReference type="ChEBI" id="CHEBI:59789"/>
    </ligand>
</feature>
<dbReference type="Pfam" id="PF13636">
    <property type="entry name" value="Methyltranf_PUA"/>
    <property type="match status" value="1"/>
</dbReference>
<feature type="binding site" evidence="6">
    <location>
        <position position="174"/>
    </location>
    <ligand>
        <name>S-adenosyl-L-methionine</name>
        <dbReference type="ChEBI" id="CHEBI:59789"/>
    </ligand>
</feature>
<dbReference type="PRINTS" id="PR02008">
    <property type="entry name" value="RCMTFAMILY"/>
</dbReference>
<feature type="domain" description="SAM-dependent MTase RsmB/NOP-type" evidence="7">
    <location>
        <begin position="1"/>
        <end position="291"/>
    </location>
</feature>
<reference evidence="8 9" key="1">
    <citation type="submission" date="2018-01" db="EMBL/GenBank/DDBJ databases">
        <authorList>
            <person name="Gaut B.S."/>
            <person name="Morton B.R."/>
            <person name="Clegg M.T."/>
            <person name="Duvall M.R."/>
        </authorList>
    </citation>
    <scope>NUCLEOTIDE SEQUENCE [LARGE SCALE GENOMIC DNA]</scope>
    <source>
        <strain evidence="8 9">HR-AV</strain>
    </source>
</reference>
<dbReference type="Proteomes" id="UP000236893">
    <property type="component" value="Unassembled WGS sequence"/>
</dbReference>
<dbReference type="Gene3D" id="3.40.50.150">
    <property type="entry name" value="Vaccinia Virus protein VP39"/>
    <property type="match status" value="1"/>
</dbReference>
<evidence type="ECO:0000313" key="8">
    <source>
        <dbReference type="EMBL" id="POY38509.1"/>
    </source>
</evidence>
<dbReference type="EMBL" id="PQVF01000002">
    <property type="protein sequence ID" value="POY38509.1"/>
    <property type="molecule type" value="Genomic_DNA"/>
</dbReference>
<feature type="active site" description="Nucleophile" evidence="6">
    <location>
        <position position="227"/>
    </location>
</feature>